<comment type="subcellular location">
    <subcellularLocation>
        <location evidence="1 7">Cell membrane</location>
        <topology evidence="1 7">Multi-pass membrane protein</topology>
    </subcellularLocation>
</comment>
<evidence type="ECO:0000256" key="5">
    <source>
        <dbReference type="ARBA" id="ARBA00022989"/>
    </source>
</evidence>
<comment type="similarity">
    <text evidence="7">Belongs to the binding-protein-dependent transport system permease family.</text>
</comment>
<dbReference type="Gene3D" id="1.10.3720.10">
    <property type="entry name" value="MetI-like"/>
    <property type="match status" value="1"/>
</dbReference>
<protein>
    <submittedName>
        <fullName evidence="9">Sugar ABC transporter permease</fullName>
    </submittedName>
</protein>
<feature type="transmembrane region" description="Helical" evidence="7">
    <location>
        <begin position="103"/>
        <end position="123"/>
    </location>
</feature>
<name>A0A9X2PLE7_9HYPH</name>
<organism evidence="9 10">
    <name type="scientific">Ancylobacter mangrovi</name>
    <dbReference type="NCBI Taxonomy" id="2972472"/>
    <lineage>
        <taxon>Bacteria</taxon>
        <taxon>Pseudomonadati</taxon>
        <taxon>Pseudomonadota</taxon>
        <taxon>Alphaproteobacteria</taxon>
        <taxon>Hyphomicrobiales</taxon>
        <taxon>Xanthobacteraceae</taxon>
        <taxon>Ancylobacter</taxon>
    </lineage>
</organism>
<comment type="caution">
    <text evidence="9">The sequence shown here is derived from an EMBL/GenBank/DDBJ whole genome shotgun (WGS) entry which is preliminary data.</text>
</comment>
<sequence length="292" mass="32142">MNTIVSRASPYLLLTPAAVIIFAITLYPIVNLFWIAFHATNYFQIGSFNAGANFFSLFNASGMRSFVATAIFVIASDVLALSLAIFLALLLEAPLRNRGLLRTVVMVPWLVSQVVTALLWQAMLDANFGPLAHLAQVMFGVSFAPLGNEFGAMASMVIANVWRSYPFALVLMLAALQSIPSEMYEAARIDGATRWQEFRYISLPMAGQTAMVVLILLTFEYFTLVTIPFIMTSGGPNEATYLLSLRVWREAFTNYHFGYSAAAGVVVFCLNLVLALVYIRKFAVKGGADVQR</sequence>
<dbReference type="AlphaFoldDB" id="A0A9X2PLE7"/>
<evidence type="ECO:0000313" key="9">
    <source>
        <dbReference type="EMBL" id="MCS0497207.1"/>
    </source>
</evidence>
<dbReference type="InterPro" id="IPR035906">
    <property type="entry name" value="MetI-like_sf"/>
</dbReference>
<keyword evidence="6 7" id="KW-0472">Membrane</keyword>
<feature type="transmembrane region" description="Helical" evidence="7">
    <location>
        <begin position="209"/>
        <end position="231"/>
    </location>
</feature>
<evidence type="ECO:0000256" key="4">
    <source>
        <dbReference type="ARBA" id="ARBA00022692"/>
    </source>
</evidence>
<feature type="domain" description="ABC transmembrane type-1" evidence="8">
    <location>
        <begin position="66"/>
        <end position="278"/>
    </location>
</feature>
<dbReference type="PROSITE" id="PS50928">
    <property type="entry name" value="ABC_TM1"/>
    <property type="match status" value="1"/>
</dbReference>
<proteinExistence type="inferred from homology"/>
<reference evidence="9" key="1">
    <citation type="submission" date="2022-08" db="EMBL/GenBank/DDBJ databases">
        <authorList>
            <person name="Li F."/>
        </authorList>
    </citation>
    <scope>NUCLEOTIDE SEQUENCE</scope>
    <source>
        <strain evidence="9">MQZ15Z-1</strain>
    </source>
</reference>
<dbReference type="Proteomes" id="UP001151088">
    <property type="component" value="Unassembled WGS sequence"/>
</dbReference>
<keyword evidence="3" id="KW-1003">Cell membrane</keyword>
<feature type="transmembrane region" description="Helical" evidence="7">
    <location>
        <begin position="257"/>
        <end position="279"/>
    </location>
</feature>
<dbReference type="Pfam" id="PF00528">
    <property type="entry name" value="BPD_transp_1"/>
    <property type="match status" value="1"/>
</dbReference>
<dbReference type="InterPro" id="IPR000515">
    <property type="entry name" value="MetI-like"/>
</dbReference>
<dbReference type="SUPFAM" id="SSF161098">
    <property type="entry name" value="MetI-like"/>
    <property type="match status" value="1"/>
</dbReference>
<feature type="transmembrane region" description="Helical" evidence="7">
    <location>
        <begin position="143"/>
        <end position="162"/>
    </location>
</feature>
<evidence type="ECO:0000256" key="6">
    <source>
        <dbReference type="ARBA" id="ARBA00023136"/>
    </source>
</evidence>
<dbReference type="CDD" id="cd06261">
    <property type="entry name" value="TM_PBP2"/>
    <property type="match status" value="1"/>
</dbReference>
<keyword evidence="4 7" id="KW-0812">Transmembrane</keyword>
<dbReference type="PANTHER" id="PTHR43005:SF1">
    <property type="entry name" value="SPERMIDINE_PUTRESCINE TRANSPORT SYSTEM PERMEASE PROTEIN"/>
    <property type="match status" value="1"/>
</dbReference>
<evidence type="ECO:0000256" key="7">
    <source>
        <dbReference type="RuleBase" id="RU363032"/>
    </source>
</evidence>
<keyword evidence="2 7" id="KW-0813">Transport</keyword>
<evidence type="ECO:0000259" key="8">
    <source>
        <dbReference type="PROSITE" id="PS50928"/>
    </source>
</evidence>
<dbReference type="RefSeq" id="WP_258734360.1">
    <property type="nucleotide sequence ID" value="NZ_JANTHZ010000010.1"/>
</dbReference>
<dbReference type="EMBL" id="JANTHZ010000010">
    <property type="protein sequence ID" value="MCS0497207.1"/>
    <property type="molecule type" value="Genomic_DNA"/>
</dbReference>
<gene>
    <name evidence="9" type="ORF">NVS89_19145</name>
</gene>
<dbReference type="GO" id="GO:0055085">
    <property type="term" value="P:transmembrane transport"/>
    <property type="evidence" value="ECO:0007669"/>
    <property type="project" value="InterPro"/>
</dbReference>
<dbReference type="GO" id="GO:0005886">
    <property type="term" value="C:plasma membrane"/>
    <property type="evidence" value="ECO:0007669"/>
    <property type="project" value="UniProtKB-SubCell"/>
</dbReference>
<keyword evidence="10" id="KW-1185">Reference proteome</keyword>
<evidence type="ECO:0000256" key="1">
    <source>
        <dbReference type="ARBA" id="ARBA00004651"/>
    </source>
</evidence>
<accession>A0A9X2PLE7</accession>
<evidence type="ECO:0000313" key="10">
    <source>
        <dbReference type="Proteomes" id="UP001151088"/>
    </source>
</evidence>
<feature type="transmembrane region" description="Helical" evidence="7">
    <location>
        <begin position="12"/>
        <end position="37"/>
    </location>
</feature>
<keyword evidence="5 7" id="KW-1133">Transmembrane helix</keyword>
<feature type="transmembrane region" description="Helical" evidence="7">
    <location>
        <begin position="66"/>
        <end position="91"/>
    </location>
</feature>
<evidence type="ECO:0000256" key="2">
    <source>
        <dbReference type="ARBA" id="ARBA00022448"/>
    </source>
</evidence>
<dbReference type="PANTHER" id="PTHR43005">
    <property type="entry name" value="BLR7065 PROTEIN"/>
    <property type="match status" value="1"/>
</dbReference>
<evidence type="ECO:0000256" key="3">
    <source>
        <dbReference type="ARBA" id="ARBA00022475"/>
    </source>
</evidence>